<dbReference type="GO" id="GO:0005615">
    <property type="term" value="C:extracellular space"/>
    <property type="evidence" value="ECO:0007669"/>
    <property type="project" value="TreeGrafter"/>
</dbReference>
<dbReference type="PROSITE" id="PS00138">
    <property type="entry name" value="SUBTILASE_SER"/>
    <property type="match status" value="1"/>
</dbReference>
<dbReference type="InterPro" id="IPR010259">
    <property type="entry name" value="S8pro/Inhibitor_I9"/>
</dbReference>
<comment type="caution">
    <text evidence="11">The sequence shown here is derived from an EMBL/GenBank/DDBJ whole genome shotgun (WGS) entry which is preliminary data.</text>
</comment>
<dbReference type="SUPFAM" id="SSF52743">
    <property type="entry name" value="Subtilisin-like"/>
    <property type="match status" value="1"/>
</dbReference>
<dbReference type="InterPro" id="IPR023828">
    <property type="entry name" value="Peptidase_S8_Ser-AS"/>
</dbReference>
<dbReference type="InterPro" id="IPR050131">
    <property type="entry name" value="Peptidase_S8_subtilisin-like"/>
</dbReference>
<proteinExistence type="inferred from homology"/>
<dbReference type="FunFam" id="3.40.50.200:FF:000014">
    <property type="entry name" value="Proteinase K"/>
    <property type="match status" value="1"/>
</dbReference>
<dbReference type="Gene3D" id="3.30.70.80">
    <property type="entry name" value="Peptidase S8 propeptide/proteinase inhibitor I9"/>
    <property type="match status" value="1"/>
</dbReference>
<dbReference type="InterPro" id="IPR034193">
    <property type="entry name" value="PCSK9_ProteinaseK-like"/>
</dbReference>
<dbReference type="SUPFAM" id="SSF54897">
    <property type="entry name" value="Protease propeptides/inhibitors"/>
    <property type="match status" value="1"/>
</dbReference>
<dbReference type="GO" id="GO:0006508">
    <property type="term" value="P:proteolysis"/>
    <property type="evidence" value="ECO:0007669"/>
    <property type="project" value="UniProtKB-KW"/>
</dbReference>
<dbReference type="InterPro" id="IPR022398">
    <property type="entry name" value="Peptidase_S8_His-AS"/>
</dbReference>
<dbReference type="PROSITE" id="PS00137">
    <property type="entry name" value="SUBTILASE_HIS"/>
    <property type="match status" value="1"/>
</dbReference>
<dbReference type="Proteomes" id="UP000319210">
    <property type="component" value="Unassembled WGS sequence"/>
</dbReference>
<protein>
    <recommendedName>
        <fullName evidence="13">S8 family peptidase</fullName>
    </recommendedName>
</protein>
<dbReference type="PRINTS" id="PR00723">
    <property type="entry name" value="SUBTILISIN"/>
</dbReference>
<dbReference type="PROSITE" id="PS00136">
    <property type="entry name" value="SUBTILASE_ASP"/>
    <property type="match status" value="1"/>
</dbReference>
<dbReference type="CDD" id="cd04077">
    <property type="entry name" value="Peptidases_S8_PCSK9_ProteinaseK_like"/>
    <property type="match status" value="1"/>
</dbReference>
<dbReference type="AlphaFoldDB" id="A0A4Y3R700"/>
<keyword evidence="8" id="KW-0732">Signal</keyword>
<evidence type="ECO:0000256" key="7">
    <source>
        <dbReference type="SAM" id="MobiDB-lite"/>
    </source>
</evidence>
<dbReference type="InterPro" id="IPR023827">
    <property type="entry name" value="Peptidase_S8_Asp-AS"/>
</dbReference>
<dbReference type="Pfam" id="PF05922">
    <property type="entry name" value="Inhibitor_I9"/>
    <property type="match status" value="1"/>
</dbReference>
<feature type="signal peptide" evidence="8">
    <location>
        <begin position="1"/>
        <end position="33"/>
    </location>
</feature>
<evidence type="ECO:0008006" key="13">
    <source>
        <dbReference type="Google" id="ProtNLM"/>
    </source>
</evidence>
<feature type="active site" description="Charge relay system" evidence="5">
    <location>
        <position position="200"/>
    </location>
</feature>
<feature type="domain" description="Inhibitor I9" evidence="10">
    <location>
        <begin position="55"/>
        <end position="127"/>
    </location>
</feature>
<feature type="region of interest" description="Disordered" evidence="7">
    <location>
        <begin position="386"/>
        <end position="406"/>
    </location>
</feature>
<evidence type="ECO:0000256" key="1">
    <source>
        <dbReference type="ARBA" id="ARBA00011073"/>
    </source>
</evidence>
<evidence type="ECO:0000313" key="11">
    <source>
        <dbReference type="EMBL" id="GEB52513.1"/>
    </source>
</evidence>
<dbReference type="Gene3D" id="3.40.50.200">
    <property type="entry name" value="Peptidase S8/S53 domain"/>
    <property type="match status" value="1"/>
</dbReference>
<dbReference type="Pfam" id="PF00082">
    <property type="entry name" value="Peptidase_S8"/>
    <property type="match status" value="1"/>
</dbReference>
<evidence type="ECO:0000259" key="9">
    <source>
        <dbReference type="Pfam" id="PF00082"/>
    </source>
</evidence>
<dbReference type="PROSITE" id="PS51892">
    <property type="entry name" value="SUBTILASE"/>
    <property type="match status" value="1"/>
</dbReference>
<comment type="similarity">
    <text evidence="1 5 6">Belongs to the peptidase S8 family.</text>
</comment>
<dbReference type="PANTHER" id="PTHR43806">
    <property type="entry name" value="PEPTIDASE S8"/>
    <property type="match status" value="1"/>
</dbReference>
<keyword evidence="3 5" id="KW-0378">Hydrolase</keyword>
<sequence length="406" mass="40516">MGTRTRTRRFAALGIGALTATVLGLGQAATAGASTPDAQQGTIRNADAPGATAGRYIVALDGEASASGTARAQARTAAERLTDAHGGKVDQVYSAAFRGFSLRASEEQAEELAKAPGVRFVEADGTARVSGTQPNPPSWGIDRIDGALNSSYSYPNDGSGVTAYIVDTGVDMTHPDFGGRARSGRDFIDNDNDASDCQGHGTHVAGTVGGKTYGVAKNVDIVSVRVLNCSGSGQWSQVIGGIDWVAQNADGPSVANMSLGGAASSSVDAAVQGAIDKGVSFAVAAGNDSSNACNTSPARVPAAITLGSTDRGDGRSYFSNYGRCLDLFAPGGSITSTRNGGGSTTMSGTSMASPHAAGAAALYLSAHPGASPAQVRNALVNSAQTGVVGNPGSGSPNALLNVSSLG</sequence>
<dbReference type="InterPro" id="IPR037045">
    <property type="entry name" value="S8pro/Inhibitor_I9_sf"/>
</dbReference>
<feature type="active site" description="Charge relay system" evidence="5">
    <location>
        <position position="167"/>
    </location>
</feature>
<reference evidence="11 12" key="1">
    <citation type="submission" date="2019-06" db="EMBL/GenBank/DDBJ databases">
        <title>Whole genome shotgun sequence of Streptomyces cacaoi subsp. cacaoi NBRC 12748.</title>
        <authorList>
            <person name="Hosoyama A."/>
            <person name="Uohara A."/>
            <person name="Ohji S."/>
            <person name="Ichikawa N."/>
        </authorList>
    </citation>
    <scope>NUCLEOTIDE SEQUENCE [LARGE SCALE GENOMIC DNA]</scope>
    <source>
        <strain evidence="11 12">NBRC 12748</strain>
    </source>
</reference>
<name>A0A4Y3R700_STRCI</name>
<keyword evidence="12" id="KW-1185">Reference proteome</keyword>
<dbReference type="PANTHER" id="PTHR43806:SF11">
    <property type="entry name" value="CEREVISIN-RELATED"/>
    <property type="match status" value="1"/>
</dbReference>
<evidence type="ECO:0000313" key="12">
    <source>
        <dbReference type="Proteomes" id="UP000319210"/>
    </source>
</evidence>
<dbReference type="EMBL" id="BJMM01000032">
    <property type="protein sequence ID" value="GEB52513.1"/>
    <property type="molecule type" value="Genomic_DNA"/>
</dbReference>
<feature type="chain" id="PRO_5039254004" description="S8 family peptidase" evidence="8">
    <location>
        <begin position="34"/>
        <end position="406"/>
    </location>
</feature>
<dbReference type="OrthoDB" id="9798386at2"/>
<evidence type="ECO:0000259" key="10">
    <source>
        <dbReference type="Pfam" id="PF05922"/>
    </source>
</evidence>
<evidence type="ECO:0000256" key="4">
    <source>
        <dbReference type="ARBA" id="ARBA00022825"/>
    </source>
</evidence>
<keyword evidence="2 5" id="KW-0645">Protease</keyword>
<accession>A0A4Y3R700</accession>
<dbReference type="InterPro" id="IPR036852">
    <property type="entry name" value="Peptidase_S8/S53_dom_sf"/>
</dbReference>
<evidence type="ECO:0000256" key="3">
    <source>
        <dbReference type="ARBA" id="ARBA00022801"/>
    </source>
</evidence>
<feature type="active site" description="Charge relay system" evidence="5">
    <location>
        <position position="350"/>
    </location>
</feature>
<evidence type="ECO:0000256" key="5">
    <source>
        <dbReference type="PROSITE-ProRule" id="PRU01240"/>
    </source>
</evidence>
<dbReference type="InterPro" id="IPR015500">
    <property type="entry name" value="Peptidase_S8_subtilisin-rel"/>
</dbReference>
<feature type="domain" description="Peptidase S8/S53" evidence="9">
    <location>
        <begin position="158"/>
        <end position="386"/>
    </location>
</feature>
<dbReference type="InterPro" id="IPR000209">
    <property type="entry name" value="Peptidase_S8/S53_dom"/>
</dbReference>
<evidence type="ECO:0000256" key="6">
    <source>
        <dbReference type="RuleBase" id="RU003355"/>
    </source>
</evidence>
<dbReference type="GO" id="GO:0004252">
    <property type="term" value="F:serine-type endopeptidase activity"/>
    <property type="evidence" value="ECO:0007669"/>
    <property type="project" value="UniProtKB-UniRule"/>
</dbReference>
<organism evidence="11 12">
    <name type="scientific">Streptomyces cacaoi</name>
    <dbReference type="NCBI Taxonomy" id="1898"/>
    <lineage>
        <taxon>Bacteria</taxon>
        <taxon>Bacillati</taxon>
        <taxon>Actinomycetota</taxon>
        <taxon>Actinomycetes</taxon>
        <taxon>Kitasatosporales</taxon>
        <taxon>Streptomycetaceae</taxon>
        <taxon>Streptomyces</taxon>
    </lineage>
</organism>
<evidence type="ECO:0000256" key="2">
    <source>
        <dbReference type="ARBA" id="ARBA00022670"/>
    </source>
</evidence>
<evidence type="ECO:0000256" key="8">
    <source>
        <dbReference type="SAM" id="SignalP"/>
    </source>
</evidence>
<dbReference type="RefSeq" id="WP_030894394.1">
    <property type="nucleotide sequence ID" value="NZ_BJMM01000032.1"/>
</dbReference>
<gene>
    <name evidence="11" type="ORF">SCA03_50640</name>
</gene>
<keyword evidence="4 5" id="KW-0720">Serine protease</keyword>